<dbReference type="InterPro" id="IPR031906">
    <property type="entry name" value="RTT107_BRCT_6"/>
</dbReference>
<dbReference type="Gene3D" id="3.40.50.10190">
    <property type="entry name" value="BRCT domain"/>
    <property type="match status" value="5"/>
</dbReference>
<proteinExistence type="predicted"/>
<organism evidence="3 4">
    <name type="scientific">Scheffersomyces spartinae</name>
    <dbReference type="NCBI Taxonomy" id="45513"/>
    <lineage>
        <taxon>Eukaryota</taxon>
        <taxon>Fungi</taxon>
        <taxon>Dikarya</taxon>
        <taxon>Ascomycota</taxon>
        <taxon>Saccharomycotina</taxon>
        <taxon>Pichiomycetes</taxon>
        <taxon>Debaryomycetaceae</taxon>
        <taxon>Scheffersomyces</taxon>
    </lineage>
</organism>
<evidence type="ECO:0000256" key="1">
    <source>
        <dbReference type="SAM" id="MobiDB-lite"/>
    </source>
</evidence>
<dbReference type="GeneID" id="66117839"/>
<dbReference type="EMBL" id="JAHMUF010000006">
    <property type="protein sequence ID" value="KAG7194784.1"/>
    <property type="molecule type" value="Genomic_DNA"/>
</dbReference>
<dbReference type="Proteomes" id="UP000790833">
    <property type="component" value="Unassembled WGS sequence"/>
</dbReference>
<reference evidence="3" key="1">
    <citation type="submission" date="2021-03" db="EMBL/GenBank/DDBJ databases">
        <authorList>
            <person name="Palmer J.M."/>
        </authorList>
    </citation>
    <scope>NUCLEOTIDE SEQUENCE</scope>
    <source>
        <strain evidence="3">ARV_011</strain>
    </source>
</reference>
<dbReference type="PANTHER" id="PTHR47667">
    <property type="entry name" value="REGULATOR OF TY1 TRANSPOSITION PROTEIN 107"/>
    <property type="match status" value="1"/>
</dbReference>
<feature type="domain" description="BRCT" evidence="2">
    <location>
        <begin position="346"/>
        <end position="430"/>
    </location>
</feature>
<dbReference type="PANTHER" id="PTHR47667:SF1">
    <property type="entry name" value="REGULATOR OF TY1 TRANSPOSITION PROTEIN 107"/>
    <property type="match status" value="1"/>
</dbReference>
<feature type="region of interest" description="Disordered" evidence="1">
    <location>
        <begin position="608"/>
        <end position="628"/>
    </location>
</feature>
<dbReference type="GO" id="GO:0035361">
    <property type="term" value="C:Cul8-RING ubiquitin ligase complex"/>
    <property type="evidence" value="ECO:0007669"/>
    <property type="project" value="TreeGrafter"/>
</dbReference>
<dbReference type="GO" id="GO:0005634">
    <property type="term" value="C:nucleus"/>
    <property type="evidence" value="ECO:0007669"/>
    <property type="project" value="TreeGrafter"/>
</dbReference>
<protein>
    <recommendedName>
        <fullName evidence="2">BRCT domain-containing protein</fullName>
    </recommendedName>
</protein>
<evidence type="ECO:0000313" key="4">
    <source>
        <dbReference type="Proteomes" id="UP000790833"/>
    </source>
</evidence>
<dbReference type="SMART" id="SM00292">
    <property type="entry name" value="BRCT"/>
    <property type="match status" value="4"/>
</dbReference>
<evidence type="ECO:0000313" key="3">
    <source>
        <dbReference type="EMBL" id="KAG7194784.1"/>
    </source>
</evidence>
<dbReference type="RefSeq" id="XP_043050331.1">
    <property type="nucleotide sequence ID" value="XM_043195134.1"/>
</dbReference>
<comment type="caution">
    <text evidence="3">The sequence shown here is derived from an EMBL/GenBank/DDBJ whole genome shotgun (WGS) entry which is preliminary data.</text>
</comment>
<feature type="domain" description="BRCT" evidence="2">
    <location>
        <begin position="99"/>
        <end position="199"/>
    </location>
</feature>
<feature type="region of interest" description="Disordered" evidence="1">
    <location>
        <begin position="510"/>
        <end position="543"/>
    </location>
</feature>
<dbReference type="Pfam" id="PF16770">
    <property type="entry name" value="RTT107_BRCT_5"/>
    <property type="match status" value="1"/>
</dbReference>
<dbReference type="PROSITE" id="PS50172">
    <property type="entry name" value="BRCT"/>
    <property type="match status" value="3"/>
</dbReference>
<dbReference type="Pfam" id="PF12738">
    <property type="entry name" value="PTCB-BRCT"/>
    <property type="match status" value="1"/>
</dbReference>
<evidence type="ECO:0000259" key="2">
    <source>
        <dbReference type="PROSITE" id="PS50172"/>
    </source>
</evidence>
<dbReference type="InterPro" id="IPR053036">
    <property type="entry name" value="CellCycle_DNARepair_Reg"/>
</dbReference>
<dbReference type="SUPFAM" id="SSF52113">
    <property type="entry name" value="BRCT domain"/>
    <property type="match status" value="3"/>
</dbReference>
<accession>A0A9P7VCG8</accession>
<feature type="domain" description="BRCT" evidence="2">
    <location>
        <begin position="1"/>
        <end position="98"/>
    </location>
</feature>
<dbReference type="GO" id="GO:0006302">
    <property type="term" value="P:double-strand break repair"/>
    <property type="evidence" value="ECO:0007669"/>
    <property type="project" value="TreeGrafter"/>
</dbReference>
<dbReference type="InterPro" id="IPR036420">
    <property type="entry name" value="BRCT_dom_sf"/>
</dbReference>
<gene>
    <name evidence="3" type="ORF">KQ657_004465</name>
</gene>
<dbReference type="InterPro" id="IPR001357">
    <property type="entry name" value="BRCT_dom"/>
</dbReference>
<feature type="compositionally biased region" description="Basic and acidic residues" evidence="1">
    <location>
        <begin position="608"/>
        <end position="623"/>
    </location>
</feature>
<dbReference type="GO" id="GO:1990683">
    <property type="term" value="P:DNA double-strand break attachment to nuclear envelope"/>
    <property type="evidence" value="ECO:0007669"/>
    <property type="project" value="TreeGrafter"/>
</dbReference>
<sequence length="864" mass="97479">MFEGETYLLVESARFSNVDDIKSILEAHGATKVFVKHIYSNEENYLWSSKRITHIICEETDFIEYETAITHMVPVTTPLWVTNCVNYNKLQPVKIYNPDPKYFMKDCFVCVADNLPPGDKELIYGGIAAFGGHYLDDLSKFTTHLISLDMKTEKSIIALAAVAAGAEDDSVPAIKVVLPHWIDDCFKAGKMLDEKPYLLPNPPILVNGKREPASSLDIVNLETQLSQDDQWEIPHNDDNHSKKSQASMFLESKRVFIHSDYNVSERLFKTIVDLVAKHGGIMKETFSEDDVDIYIGKYRRGKHYQSSCASKRIIVGTMEWLYSLLVSKTWKLPTNSNLLHYPVPMNPIDEFKGLKISITNYSGLARVYLSTLISIMGGSFTKSLGKDNDYLVAASQEGRKFEAASNKWSHIKVVNHYWVEDCFAKWELLDDLADPRYKYFGNESDQNVEHLLGTVKLKESILSYWYKDQASSLGNVIASNDDDGHYFLTPHSVEKSATLEFKDSDLPEEKENYTHMGSKSPETTPEDETVNGSGFRRSRSAALKAAERLHQDMSDLNSYEKAKSSKRKLDKFLSDGLQKMEPPLSPSVKKKQFLVTGDEMEEISIEIGKSKSNSDENNVDKLSKKTKTPPLAPKEVKLHAIITGCENEFTLNRNTSHKLLELGIKVLSDVPKKHIPIDTIIAPKILRTAKFLSTMATADRIIHPSFLTAVLNNHWDNWESHVDEYSLDKVLSVAEVNVELGHPEDSENQLAHLVGSNLKGKLFENSKFNLSINLNGGTDVISGILSSHGENVECKSIKNVNSSNSKQLLEDDKGQVILIASKSKDTKLIKNFKQFVEHGIVIEWDWCVKSIFLMKLQPLSDFMI</sequence>
<name>A0A9P7VCG8_9ASCO</name>
<dbReference type="Pfam" id="PF16771">
    <property type="entry name" value="RTT107_BRCT_6"/>
    <property type="match status" value="1"/>
</dbReference>
<keyword evidence="4" id="KW-1185">Reference proteome</keyword>
<dbReference type="AlphaFoldDB" id="A0A9P7VCG8"/>
<dbReference type="OrthoDB" id="342264at2759"/>